<dbReference type="EMBL" id="FSRM01000001">
    <property type="protein sequence ID" value="SIN81960.1"/>
    <property type="molecule type" value="Genomic_DNA"/>
</dbReference>
<proteinExistence type="predicted"/>
<evidence type="ECO:0000256" key="2">
    <source>
        <dbReference type="PROSITE-ProRule" id="PRU00169"/>
    </source>
</evidence>
<gene>
    <name evidence="4" type="ORF">SAMN05444168_0593</name>
</gene>
<dbReference type="Proteomes" id="UP000184693">
    <property type="component" value="Unassembled WGS sequence"/>
</dbReference>
<evidence type="ECO:0000256" key="1">
    <source>
        <dbReference type="ARBA" id="ARBA00022553"/>
    </source>
</evidence>
<dbReference type="SUPFAM" id="SSF52172">
    <property type="entry name" value="CheY-like"/>
    <property type="match status" value="1"/>
</dbReference>
<evidence type="ECO:0000259" key="3">
    <source>
        <dbReference type="PROSITE" id="PS50110"/>
    </source>
</evidence>
<accession>A0A1N6EG18</accession>
<dbReference type="PANTHER" id="PTHR44591:SF3">
    <property type="entry name" value="RESPONSE REGULATORY DOMAIN-CONTAINING PROTEIN"/>
    <property type="match status" value="1"/>
</dbReference>
<dbReference type="PROSITE" id="PS50110">
    <property type="entry name" value="RESPONSE_REGULATORY"/>
    <property type="match status" value="1"/>
</dbReference>
<evidence type="ECO:0000313" key="5">
    <source>
        <dbReference type="Proteomes" id="UP000184693"/>
    </source>
</evidence>
<dbReference type="Gene3D" id="3.40.50.2300">
    <property type="match status" value="1"/>
</dbReference>
<protein>
    <submittedName>
        <fullName evidence="4">Response regulator receiver domain-containing protein</fullName>
    </submittedName>
</protein>
<dbReference type="AlphaFoldDB" id="A0A1N6EG18"/>
<feature type="domain" description="Response regulatory" evidence="3">
    <location>
        <begin position="25"/>
        <end position="137"/>
    </location>
</feature>
<dbReference type="SMART" id="SM00448">
    <property type="entry name" value="REC"/>
    <property type="match status" value="1"/>
</dbReference>
<dbReference type="InterPro" id="IPR001789">
    <property type="entry name" value="Sig_transdc_resp-reg_receiver"/>
</dbReference>
<reference evidence="4 5" key="1">
    <citation type="submission" date="2016-11" db="EMBL/GenBank/DDBJ databases">
        <authorList>
            <person name="Jaros S."/>
            <person name="Januszkiewicz K."/>
            <person name="Wedrychowicz H."/>
        </authorList>
    </citation>
    <scope>NUCLEOTIDE SEQUENCE [LARGE SCALE GENOMIC DNA]</scope>
    <source>
        <strain evidence="4 5">GAS86</strain>
    </source>
</reference>
<keyword evidence="1 2" id="KW-0597">Phosphoprotein</keyword>
<name>A0A1N6EG18_9BURK</name>
<evidence type="ECO:0000313" key="4">
    <source>
        <dbReference type="EMBL" id="SIN81960.1"/>
    </source>
</evidence>
<dbReference type="InterPro" id="IPR011006">
    <property type="entry name" value="CheY-like_superfamily"/>
</dbReference>
<dbReference type="GO" id="GO:0000160">
    <property type="term" value="P:phosphorelay signal transduction system"/>
    <property type="evidence" value="ECO:0007669"/>
    <property type="project" value="InterPro"/>
</dbReference>
<sequence>MGPFLAQRGGSEKRKLTNRWPQMYSILLVDDEPQLLTVWSLILVNEGYRVTCASNGIEALECLKHDVPDLIVTDWIMPLMDGLTLSHAIRARPDLAHIPILGQSATPPPDFLQPGWDLCLKKPVAVALFLTTVSDLCTRPLTDPDGADESL</sequence>
<dbReference type="CDD" id="cd17546">
    <property type="entry name" value="REC_hyHK_CKI1_RcsC-like"/>
    <property type="match status" value="1"/>
</dbReference>
<feature type="modified residue" description="4-aspartylphosphate" evidence="2">
    <location>
        <position position="74"/>
    </location>
</feature>
<organism evidence="4 5">
    <name type="scientific">Paraburkholderia phenazinium</name>
    <dbReference type="NCBI Taxonomy" id="60549"/>
    <lineage>
        <taxon>Bacteria</taxon>
        <taxon>Pseudomonadati</taxon>
        <taxon>Pseudomonadota</taxon>
        <taxon>Betaproteobacteria</taxon>
        <taxon>Burkholderiales</taxon>
        <taxon>Burkholderiaceae</taxon>
        <taxon>Paraburkholderia</taxon>
    </lineage>
</organism>
<dbReference type="PANTHER" id="PTHR44591">
    <property type="entry name" value="STRESS RESPONSE REGULATOR PROTEIN 1"/>
    <property type="match status" value="1"/>
</dbReference>
<dbReference type="InterPro" id="IPR050595">
    <property type="entry name" value="Bact_response_regulator"/>
</dbReference>
<dbReference type="Pfam" id="PF00072">
    <property type="entry name" value="Response_reg"/>
    <property type="match status" value="1"/>
</dbReference>